<proteinExistence type="predicted"/>
<gene>
    <name evidence="2" type="ORF">AVDCRST_MAG10-139</name>
</gene>
<protein>
    <submittedName>
        <fullName evidence="2">Uncharacterized protein</fullName>
    </submittedName>
</protein>
<sequence length="167" mass="17105">WADREASSPLLRGARWSNTSVVAGSSGSSTTGMNTTSWRCPLPLSSVVSGSRRPICFRADTTCCSPTWGAGRPAAFAISAAPTTRRRGRGPRSVNSACPPPSPGVGPSSSSSVRGDESSRCAGSAEVGATPRIGITMPPRSPWTGFDRVGNGRGRSQSGVGRLLGEG</sequence>
<feature type="non-terminal residue" evidence="2">
    <location>
        <position position="167"/>
    </location>
</feature>
<reference evidence="2" key="1">
    <citation type="submission" date="2020-02" db="EMBL/GenBank/DDBJ databases">
        <authorList>
            <person name="Meier V. D."/>
        </authorList>
    </citation>
    <scope>NUCLEOTIDE SEQUENCE</scope>
    <source>
        <strain evidence="2">AVDCRST_MAG10</strain>
    </source>
</reference>
<accession>A0A6J4H1D8</accession>
<organism evidence="2">
    <name type="scientific">uncultured Acidimicrobiales bacterium</name>
    <dbReference type="NCBI Taxonomy" id="310071"/>
    <lineage>
        <taxon>Bacteria</taxon>
        <taxon>Bacillati</taxon>
        <taxon>Actinomycetota</taxon>
        <taxon>Acidimicrobiia</taxon>
        <taxon>Acidimicrobiales</taxon>
        <taxon>environmental samples</taxon>
    </lineage>
</organism>
<name>A0A6J4H1D8_9ACTN</name>
<evidence type="ECO:0000256" key="1">
    <source>
        <dbReference type="SAM" id="MobiDB-lite"/>
    </source>
</evidence>
<dbReference type="AlphaFoldDB" id="A0A6J4H1D8"/>
<feature type="region of interest" description="Disordered" evidence="1">
    <location>
        <begin position="79"/>
        <end position="167"/>
    </location>
</feature>
<evidence type="ECO:0000313" key="2">
    <source>
        <dbReference type="EMBL" id="CAA9211535.1"/>
    </source>
</evidence>
<dbReference type="EMBL" id="CADCTB010000008">
    <property type="protein sequence ID" value="CAA9211535.1"/>
    <property type="molecule type" value="Genomic_DNA"/>
</dbReference>
<feature type="non-terminal residue" evidence="2">
    <location>
        <position position="1"/>
    </location>
</feature>